<dbReference type="CDD" id="cd04458">
    <property type="entry name" value="CSP_CDS"/>
    <property type="match status" value="1"/>
</dbReference>
<organism evidence="4 5">
    <name type="scientific">Limosilactobacillus pontis</name>
    <dbReference type="NCBI Taxonomy" id="35787"/>
    <lineage>
        <taxon>Bacteria</taxon>
        <taxon>Bacillati</taxon>
        <taxon>Bacillota</taxon>
        <taxon>Bacilli</taxon>
        <taxon>Lactobacillales</taxon>
        <taxon>Lactobacillaceae</taxon>
        <taxon>Limosilactobacillus</taxon>
    </lineage>
</organism>
<dbReference type="PROSITE" id="PS51857">
    <property type="entry name" value="CSD_2"/>
    <property type="match status" value="1"/>
</dbReference>
<dbReference type="PRINTS" id="PR00050">
    <property type="entry name" value="COLDSHOCK"/>
</dbReference>
<dbReference type="Pfam" id="PF00313">
    <property type="entry name" value="CSD"/>
    <property type="match status" value="1"/>
</dbReference>
<reference evidence="4 5" key="1">
    <citation type="submission" date="2023-02" db="EMBL/GenBank/DDBJ databases">
        <title>The predominant lactic acid bacteria and yeasts involved in the spontaneous fermentation of millet during the production of the traditional porridge Hausa koko in Ghana.</title>
        <authorList>
            <person name="Atter A."/>
            <person name="Diaz M."/>
        </authorList>
    </citation>
    <scope>NUCLEOTIDE SEQUENCE [LARGE SCALE GENOMIC DNA]</scope>
    <source>
        <strain evidence="4 5">FI11552</strain>
    </source>
</reference>
<dbReference type="Proteomes" id="UP001335665">
    <property type="component" value="Unassembled WGS sequence"/>
</dbReference>
<evidence type="ECO:0000259" key="3">
    <source>
        <dbReference type="PROSITE" id="PS51857"/>
    </source>
</evidence>
<dbReference type="InterPro" id="IPR011129">
    <property type="entry name" value="CSD"/>
</dbReference>
<dbReference type="InterPro" id="IPR002059">
    <property type="entry name" value="CSP_DNA-bd"/>
</dbReference>
<comment type="subcellular location">
    <subcellularLocation>
        <location evidence="1">Cytoplasm</location>
    </subcellularLocation>
</comment>
<dbReference type="Gene3D" id="2.40.50.140">
    <property type="entry name" value="Nucleic acid-binding proteins"/>
    <property type="match status" value="1"/>
</dbReference>
<protein>
    <submittedName>
        <fullName evidence="4">Cold-shock protein</fullName>
    </submittedName>
</protein>
<comment type="caution">
    <text evidence="4">The sequence shown here is derived from an EMBL/GenBank/DDBJ whole genome shotgun (WGS) entry which is preliminary data.</text>
</comment>
<dbReference type="InterPro" id="IPR012340">
    <property type="entry name" value="NA-bd_OB-fold"/>
</dbReference>
<evidence type="ECO:0000313" key="5">
    <source>
        <dbReference type="Proteomes" id="UP001335665"/>
    </source>
</evidence>
<dbReference type="EMBL" id="JAQSFA010000005">
    <property type="protein sequence ID" value="MEE6700818.1"/>
    <property type="molecule type" value="Genomic_DNA"/>
</dbReference>
<evidence type="ECO:0000256" key="2">
    <source>
        <dbReference type="ARBA" id="ARBA00022490"/>
    </source>
</evidence>
<name>A0ABU7SSL1_9LACO</name>
<dbReference type="PIRSF" id="PIRSF002599">
    <property type="entry name" value="Cold_shock_A"/>
    <property type="match status" value="1"/>
</dbReference>
<keyword evidence="2" id="KW-0963">Cytoplasm</keyword>
<dbReference type="Gene3D" id="6.20.370.130">
    <property type="match status" value="1"/>
</dbReference>
<proteinExistence type="predicted"/>
<sequence length="65" mass="7083">MQNGTVKWFNGDKGYGFIAGSDGDVFVHFSAIKTNGFKSLDEGQKVSYDVEQSDRGPQAINVVPQ</sequence>
<evidence type="ECO:0000313" key="4">
    <source>
        <dbReference type="EMBL" id="MEE6700818.1"/>
    </source>
</evidence>
<keyword evidence="5" id="KW-1185">Reference proteome</keyword>
<feature type="domain" description="CSD" evidence="3">
    <location>
        <begin position="1"/>
        <end position="64"/>
    </location>
</feature>
<gene>
    <name evidence="4" type="ORF">PS396_03260</name>
</gene>
<dbReference type="PANTHER" id="PTHR11544">
    <property type="entry name" value="COLD SHOCK DOMAIN CONTAINING PROTEINS"/>
    <property type="match status" value="1"/>
</dbReference>
<accession>A0ABU7SSL1</accession>
<dbReference type="SUPFAM" id="SSF50249">
    <property type="entry name" value="Nucleic acid-binding proteins"/>
    <property type="match status" value="1"/>
</dbReference>
<dbReference type="RefSeq" id="WP_331191917.1">
    <property type="nucleotide sequence ID" value="NZ_JAQSEN010000019.1"/>
</dbReference>
<evidence type="ECO:0000256" key="1">
    <source>
        <dbReference type="ARBA" id="ARBA00004496"/>
    </source>
</evidence>
<dbReference type="InterPro" id="IPR012156">
    <property type="entry name" value="Cold_shock_CspA"/>
</dbReference>
<dbReference type="SMART" id="SM00357">
    <property type="entry name" value="CSP"/>
    <property type="match status" value="1"/>
</dbReference>
<dbReference type="InterPro" id="IPR050181">
    <property type="entry name" value="Cold_shock_domain"/>
</dbReference>